<organism evidence="1 2">
    <name type="scientific">Xanthomonas campestris pv. campestris (strain 8004)</name>
    <dbReference type="NCBI Taxonomy" id="314565"/>
    <lineage>
        <taxon>Bacteria</taxon>
        <taxon>Pseudomonadati</taxon>
        <taxon>Pseudomonadota</taxon>
        <taxon>Gammaproteobacteria</taxon>
        <taxon>Lysobacterales</taxon>
        <taxon>Lysobacteraceae</taxon>
        <taxon>Xanthomonas</taxon>
    </lineage>
</organism>
<dbReference type="AlphaFoldDB" id="A0A0H2XCJ0"/>
<sequence>MEMSVPGARAAVGRSRWVLAAVLAVAALVVAWCMHGAANSAGRAAAVVAVPAAVKVAARAPVRHATSGDLFDTAMQALACTERLQQRTAQIARGATAQPAQALCTAMPPEQVDALLRTAAARGDLAAQRYLLAQRAAQVMQATAAATPAGQQARLAPNDEREMASIVSALELLALQGQPDAIESLAQVVASPLLRAPDPVYAAAWRLAARQPAGSSHDASTALQGEEELLDGLSEQQGAQARTLAWEIFDACCRRAADDAPNRGAMAQPK</sequence>
<accession>A0A0H2XCJ0</accession>
<dbReference type="HOGENOM" id="CLU_094243_0_0_6"/>
<dbReference type="EMBL" id="CP000050">
    <property type="protein sequence ID" value="AAY51182.1"/>
    <property type="molecule type" value="Genomic_DNA"/>
</dbReference>
<dbReference type="KEGG" id="xcb:XC_4143"/>
<name>A0A0H2XCJ0_XANC8</name>
<protein>
    <submittedName>
        <fullName evidence="1">Uncharacterized protein</fullName>
    </submittedName>
</protein>
<proteinExistence type="predicted"/>
<dbReference type="Proteomes" id="UP000000420">
    <property type="component" value="Chromosome"/>
</dbReference>
<gene>
    <name evidence="1" type="ordered locus">XC_4143</name>
</gene>
<evidence type="ECO:0000313" key="1">
    <source>
        <dbReference type="EMBL" id="AAY51182.1"/>
    </source>
</evidence>
<reference evidence="1 2" key="1">
    <citation type="journal article" date="2005" name="Genome Res.">
        <title>Comparative and functional genomic analyses of the pathogenicity of phytopathogen Xanthomonas campestris pv. campestris.</title>
        <authorList>
            <person name="Qian W."/>
            <person name="Jia Y."/>
            <person name="Ren S.X."/>
            <person name="He Y.Q."/>
            <person name="Feng J.X."/>
            <person name="Lu L.F."/>
            <person name="Sun Q."/>
            <person name="Ying G."/>
            <person name="Tang D.J."/>
            <person name="Tang H."/>
            <person name="Wu W."/>
            <person name="Hao P."/>
            <person name="Wang L."/>
            <person name="Jiang B.L."/>
            <person name="Zeng S."/>
            <person name="Gu W.Y."/>
            <person name="Lu G."/>
            <person name="Rong L."/>
            <person name="Tian Y."/>
            <person name="Yao Z."/>
            <person name="Fu G."/>
            <person name="Chen B."/>
            <person name="Fang R."/>
            <person name="Qiang B."/>
            <person name="Chen Z."/>
            <person name="Zhao G.P."/>
            <person name="Tang J.L."/>
            <person name="He C."/>
        </authorList>
    </citation>
    <scope>NUCLEOTIDE SEQUENCE [LARGE SCALE GENOMIC DNA]</scope>
    <source>
        <strain evidence="1 2">8004</strain>
    </source>
</reference>
<evidence type="ECO:0000313" key="2">
    <source>
        <dbReference type="Proteomes" id="UP000000420"/>
    </source>
</evidence>